<sequence>MVSGLVLWAAAFSILYALHGFGCSLGWTGPSLFGVTQVKVLLLAVWGILIVTHGLLMLWLLKQHETQMERIGIAIGCIGLGATISTGMPILAIPSCV</sequence>
<keyword evidence="3" id="KW-1185">Reference proteome</keyword>
<dbReference type="KEGG" id="cman:A9D14_11365"/>
<keyword evidence="1" id="KW-1133">Transmembrane helix</keyword>
<proteinExistence type="predicted"/>
<protein>
    <submittedName>
        <fullName evidence="2">Uncharacterized protein</fullName>
    </submittedName>
</protein>
<name>A0A1Z1FD27_9SPHN</name>
<dbReference type="EMBL" id="CP019602">
    <property type="protein sequence ID" value="ARU16664.1"/>
    <property type="molecule type" value="Genomic_DNA"/>
</dbReference>
<keyword evidence="1" id="KW-0812">Transmembrane</keyword>
<feature type="transmembrane region" description="Helical" evidence="1">
    <location>
        <begin position="73"/>
        <end position="93"/>
    </location>
</feature>
<accession>A0A1Z1FD27</accession>
<dbReference type="Proteomes" id="UP000195807">
    <property type="component" value="Chromosome"/>
</dbReference>
<gene>
    <name evidence="2" type="ORF">A9D14_11365</name>
</gene>
<organism evidence="2 3">
    <name type="scientific">Croceicoccus marinus</name>
    <dbReference type="NCBI Taxonomy" id="450378"/>
    <lineage>
        <taxon>Bacteria</taxon>
        <taxon>Pseudomonadati</taxon>
        <taxon>Pseudomonadota</taxon>
        <taxon>Alphaproteobacteria</taxon>
        <taxon>Sphingomonadales</taxon>
        <taxon>Erythrobacteraceae</taxon>
        <taxon>Croceicoccus</taxon>
    </lineage>
</organism>
<feature type="transmembrane region" description="Helical" evidence="1">
    <location>
        <begin position="40"/>
        <end position="61"/>
    </location>
</feature>
<evidence type="ECO:0000313" key="3">
    <source>
        <dbReference type="Proteomes" id="UP000195807"/>
    </source>
</evidence>
<keyword evidence="1" id="KW-0472">Membrane</keyword>
<evidence type="ECO:0000256" key="1">
    <source>
        <dbReference type="SAM" id="Phobius"/>
    </source>
</evidence>
<dbReference type="STRING" id="450378.GCA_001661675_02284"/>
<dbReference type="AlphaFoldDB" id="A0A1Z1FD27"/>
<reference evidence="2 3" key="1">
    <citation type="submission" date="2017-01" db="EMBL/GenBank/DDBJ databases">
        <title>Complete genome sequence of esterase-producing bacterium Croceicoccus marinus E4A9.</title>
        <authorList>
            <person name="Wu Y.-H."/>
            <person name="Cheng H."/>
            <person name="Xu L."/>
            <person name="Huo Y.-Y."/>
            <person name="Wang C.-S."/>
            <person name="Xu X.-W."/>
        </authorList>
    </citation>
    <scope>NUCLEOTIDE SEQUENCE [LARGE SCALE GENOMIC DNA]</scope>
    <source>
        <strain evidence="2 3">E4A9</strain>
    </source>
</reference>
<evidence type="ECO:0000313" key="2">
    <source>
        <dbReference type="EMBL" id="ARU16664.1"/>
    </source>
</evidence>